<keyword evidence="3" id="KW-1185">Reference proteome</keyword>
<accession>A0A7J6BSF1</accession>
<feature type="transmembrane region" description="Helical" evidence="1">
    <location>
        <begin position="20"/>
        <end position="42"/>
    </location>
</feature>
<protein>
    <submittedName>
        <fullName evidence="2">Uncharacterized protein</fullName>
    </submittedName>
</protein>
<dbReference type="Proteomes" id="UP000579812">
    <property type="component" value="Unassembled WGS sequence"/>
</dbReference>
<sequence>MKRNPVKEGESGLSSAAEGGIYAVVGVVLLFTAAAVTAVIYCRKHRKSTQAGLNGIISLHSYNEENGVTHSTPLSECVLTDDC</sequence>
<evidence type="ECO:0000313" key="2">
    <source>
        <dbReference type="EMBL" id="KAF4097215.1"/>
    </source>
</evidence>
<name>A0A7J6BSF1_9TELE</name>
<proteinExistence type="predicted"/>
<dbReference type="EMBL" id="JAAMOB010000022">
    <property type="protein sequence ID" value="KAF4097215.1"/>
    <property type="molecule type" value="Genomic_DNA"/>
</dbReference>
<organism evidence="2 3">
    <name type="scientific">Onychostoma macrolepis</name>
    <dbReference type="NCBI Taxonomy" id="369639"/>
    <lineage>
        <taxon>Eukaryota</taxon>
        <taxon>Metazoa</taxon>
        <taxon>Chordata</taxon>
        <taxon>Craniata</taxon>
        <taxon>Vertebrata</taxon>
        <taxon>Euteleostomi</taxon>
        <taxon>Actinopterygii</taxon>
        <taxon>Neopterygii</taxon>
        <taxon>Teleostei</taxon>
        <taxon>Ostariophysi</taxon>
        <taxon>Cypriniformes</taxon>
        <taxon>Cyprinidae</taxon>
        <taxon>Acrossocheilinae</taxon>
        <taxon>Onychostoma</taxon>
    </lineage>
</organism>
<keyword evidence="1" id="KW-0472">Membrane</keyword>
<keyword evidence="1" id="KW-1133">Transmembrane helix</keyword>
<keyword evidence="1" id="KW-0812">Transmembrane</keyword>
<reference evidence="2 3" key="1">
    <citation type="submission" date="2020-04" db="EMBL/GenBank/DDBJ databases">
        <title>Chromosome-level genome assembly of a cyprinid fish Onychostoma macrolepis by integration of Nanopore Sequencing, Bionano and Hi-C technology.</title>
        <authorList>
            <person name="Wang D."/>
        </authorList>
    </citation>
    <scope>NUCLEOTIDE SEQUENCE [LARGE SCALE GENOMIC DNA]</scope>
    <source>
        <strain evidence="2">SWU-2019</strain>
        <tissue evidence="2">Muscle</tissue>
    </source>
</reference>
<dbReference type="AlphaFoldDB" id="A0A7J6BSF1"/>
<gene>
    <name evidence="2" type="ORF">G5714_021223</name>
</gene>
<evidence type="ECO:0000256" key="1">
    <source>
        <dbReference type="SAM" id="Phobius"/>
    </source>
</evidence>
<comment type="caution">
    <text evidence="2">The sequence shown here is derived from an EMBL/GenBank/DDBJ whole genome shotgun (WGS) entry which is preliminary data.</text>
</comment>
<evidence type="ECO:0000313" key="3">
    <source>
        <dbReference type="Proteomes" id="UP000579812"/>
    </source>
</evidence>